<proteinExistence type="inferred from homology"/>
<sequence length="433" mass="49418">MTASQYATSSSWTSFLKSLASFTGDISSLTAPPFILSPVSLCEFPKYWAEHPDLFLQASFINEQNYKSYFPEDPNICSPEMARTLAVTKWFISILRSQYFSRNEAEGSEKKPLNPFLGELFVGKWDNKKNEEFGETILLAEQVSHHPPKTAYSIFNDKNDVKLQGYSQIKASFSKTLTLQVKQYGHSLLSIKDEHYLITPPPLHVEGILVASPFVELEGRSYIQSSSGILTVFDFSGRGYFSGRKNSFKARIFKNAINFHMKKEPVYTICGQWSGLSTITKNEIPNTICNVPFYDSNRTLVEHLIVKPIEEQHPLESRNAWKEVAEAIRLQDFGLIGKAKSALENSQRALRKEEEAKGVDWKRRWFIDVNYSKVNTTNQDDVYIKLASMLNASMKNVPSGTLLGEKEDKKVVTSSMHWRFQRDLWDEEKEVVA</sequence>
<name>G0VBB1_NAUCA</name>
<evidence type="ECO:0000313" key="4">
    <source>
        <dbReference type="Proteomes" id="UP000001640"/>
    </source>
</evidence>
<dbReference type="InParanoid" id="G0VBB1"/>
<evidence type="ECO:0000313" key="3">
    <source>
        <dbReference type="EMBL" id="CCC68235.1"/>
    </source>
</evidence>
<protein>
    <submittedName>
        <fullName evidence="3">Uncharacterized protein</fullName>
    </submittedName>
</protein>
<dbReference type="EMBL" id="HE576753">
    <property type="protein sequence ID" value="CCC68235.1"/>
    <property type="molecule type" value="Genomic_DNA"/>
</dbReference>
<dbReference type="HOGENOM" id="CLU_012334_0_0_1"/>
<dbReference type="STRING" id="1064592.G0VBB1"/>
<dbReference type="FunFam" id="2.40.160.120:FF:000010">
    <property type="entry name" value="Oxysterol-binding protein homolog 4"/>
    <property type="match status" value="1"/>
</dbReference>
<dbReference type="GO" id="GO:0034727">
    <property type="term" value="P:piecemeal microautophagy of the nucleus"/>
    <property type="evidence" value="ECO:0007669"/>
    <property type="project" value="UniProtKB-ARBA"/>
</dbReference>
<dbReference type="AlphaFoldDB" id="G0VBB1"/>
<dbReference type="InterPro" id="IPR000648">
    <property type="entry name" value="Oxysterol-bd"/>
</dbReference>
<dbReference type="PANTHER" id="PTHR10972:SF184">
    <property type="entry name" value="OXYSTEROL-BINDING PROTEIN HOMOLOG 4-RELATED"/>
    <property type="match status" value="1"/>
</dbReference>
<evidence type="ECO:0000256" key="2">
    <source>
        <dbReference type="RuleBase" id="RU003844"/>
    </source>
</evidence>
<evidence type="ECO:0000256" key="1">
    <source>
        <dbReference type="ARBA" id="ARBA00008842"/>
    </source>
</evidence>
<dbReference type="Gene3D" id="6.10.250.1430">
    <property type="match status" value="1"/>
</dbReference>
<dbReference type="SUPFAM" id="SSF144000">
    <property type="entry name" value="Oxysterol-binding protein-like"/>
    <property type="match status" value="1"/>
</dbReference>
<reference key="2">
    <citation type="submission" date="2011-08" db="EMBL/GenBank/DDBJ databases">
        <title>Genome sequence of Naumovozyma castellii.</title>
        <authorList>
            <person name="Gordon J.L."/>
            <person name="Armisen D."/>
            <person name="Proux-Wera E."/>
            <person name="OhEigeartaigh S.S."/>
            <person name="Byrne K.P."/>
            <person name="Wolfe K.H."/>
        </authorList>
    </citation>
    <scope>NUCLEOTIDE SEQUENCE</scope>
    <source>
        <strain>Type strain:CBS 4309</strain>
    </source>
</reference>
<dbReference type="RefSeq" id="XP_003674611.1">
    <property type="nucleotide sequence ID" value="XM_003674563.1"/>
</dbReference>
<dbReference type="GO" id="GO:0016020">
    <property type="term" value="C:membrane"/>
    <property type="evidence" value="ECO:0007669"/>
    <property type="project" value="TreeGrafter"/>
</dbReference>
<dbReference type="OrthoDB" id="14833at2759"/>
<keyword evidence="4" id="KW-1185">Reference proteome</keyword>
<reference evidence="3 4" key="1">
    <citation type="journal article" date="2011" name="Proc. Natl. Acad. Sci. U.S.A.">
        <title>Evolutionary erosion of yeast sex chromosomes by mating-type switching accidents.</title>
        <authorList>
            <person name="Gordon J.L."/>
            <person name="Armisen D."/>
            <person name="Proux-Wera E."/>
            <person name="Oheigeartaigh S.S."/>
            <person name="Byrne K.P."/>
            <person name="Wolfe K.H."/>
        </authorList>
    </citation>
    <scope>NUCLEOTIDE SEQUENCE [LARGE SCALE GENOMIC DNA]</scope>
    <source>
        <strain evidence="4">ATCC 76901 / BCRC 22586 / CBS 4309 / NBRC 1992 / NRRL Y-12630</strain>
    </source>
</reference>
<dbReference type="eggNOG" id="KOG2210">
    <property type="taxonomic scope" value="Eukaryota"/>
</dbReference>
<dbReference type="Gene3D" id="1.10.287.2720">
    <property type="match status" value="1"/>
</dbReference>
<dbReference type="KEGG" id="ncs:NCAS_0B01510"/>
<accession>G0VBB1</accession>
<dbReference type="GO" id="GO:0005829">
    <property type="term" value="C:cytosol"/>
    <property type="evidence" value="ECO:0007669"/>
    <property type="project" value="TreeGrafter"/>
</dbReference>
<dbReference type="GO" id="GO:0006897">
    <property type="term" value="P:endocytosis"/>
    <property type="evidence" value="ECO:0007669"/>
    <property type="project" value="UniProtKB-ARBA"/>
</dbReference>
<dbReference type="PANTHER" id="PTHR10972">
    <property type="entry name" value="OXYSTEROL-BINDING PROTEIN-RELATED"/>
    <property type="match status" value="1"/>
</dbReference>
<dbReference type="GeneID" id="96901797"/>
<dbReference type="PROSITE" id="PS01013">
    <property type="entry name" value="OSBP"/>
    <property type="match status" value="1"/>
</dbReference>
<dbReference type="GO" id="GO:0120015">
    <property type="term" value="F:sterol transfer activity"/>
    <property type="evidence" value="ECO:0007669"/>
    <property type="project" value="UniProtKB-ARBA"/>
</dbReference>
<dbReference type="GO" id="GO:0030011">
    <property type="term" value="P:maintenance of cell polarity"/>
    <property type="evidence" value="ECO:0007669"/>
    <property type="project" value="UniProtKB-ARBA"/>
</dbReference>
<dbReference type="InterPro" id="IPR037239">
    <property type="entry name" value="OSBP_sf"/>
</dbReference>
<dbReference type="InterPro" id="IPR018494">
    <property type="entry name" value="Oxysterol-bd_CS"/>
</dbReference>
<dbReference type="Pfam" id="PF01237">
    <property type="entry name" value="Oxysterol_BP"/>
    <property type="match status" value="1"/>
</dbReference>
<organism evidence="3 4">
    <name type="scientific">Naumovozyma castellii</name>
    <name type="common">Yeast</name>
    <name type="synonym">Saccharomyces castellii</name>
    <dbReference type="NCBI Taxonomy" id="27288"/>
    <lineage>
        <taxon>Eukaryota</taxon>
        <taxon>Fungi</taxon>
        <taxon>Dikarya</taxon>
        <taxon>Ascomycota</taxon>
        <taxon>Saccharomycotina</taxon>
        <taxon>Saccharomycetes</taxon>
        <taxon>Saccharomycetales</taxon>
        <taxon>Saccharomycetaceae</taxon>
        <taxon>Naumovozyma</taxon>
    </lineage>
</organism>
<dbReference type="GO" id="GO:0008142">
    <property type="term" value="F:oxysterol binding"/>
    <property type="evidence" value="ECO:0007669"/>
    <property type="project" value="TreeGrafter"/>
</dbReference>
<gene>
    <name evidence="3" type="primary">NCAS0B01510</name>
    <name evidence="3" type="ordered locus">NCAS_0B01510</name>
</gene>
<dbReference type="GO" id="GO:0006887">
    <property type="term" value="P:exocytosis"/>
    <property type="evidence" value="ECO:0007669"/>
    <property type="project" value="UniProtKB-ARBA"/>
</dbReference>
<comment type="similarity">
    <text evidence="1 2">Belongs to the OSBP family.</text>
</comment>
<dbReference type="OMA" id="KWFISIL"/>
<dbReference type="Gene3D" id="2.40.160.120">
    <property type="match status" value="1"/>
</dbReference>
<dbReference type="Gene3D" id="3.30.70.3490">
    <property type="match status" value="1"/>
</dbReference>
<dbReference type="Proteomes" id="UP000001640">
    <property type="component" value="Chromosome 2"/>
</dbReference>